<evidence type="ECO:0000256" key="1">
    <source>
        <dbReference type="SAM" id="MobiDB-lite"/>
    </source>
</evidence>
<proteinExistence type="predicted"/>
<dbReference type="InterPro" id="IPR011050">
    <property type="entry name" value="Pectin_lyase_fold/virulence"/>
</dbReference>
<keyword evidence="5" id="KW-1185">Reference proteome</keyword>
<dbReference type="InterPro" id="IPR008638">
    <property type="entry name" value="FhaB/CdiA-like_TPS"/>
</dbReference>
<gene>
    <name evidence="4" type="ORF">H1P_20052</name>
</gene>
<dbReference type="EMBL" id="CAACVJ010000112">
    <property type="protein sequence ID" value="VEP13445.1"/>
    <property type="molecule type" value="Genomic_DNA"/>
</dbReference>
<evidence type="ECO:0000256" key="2">
    <source>
        <dbReference type="SAM" id="SignalP"/>
    </source>
</evidence>
<dbReference type="AlphaFoldDB" id="A0A563VQ10"/>
<dbReference type="SUPFAM" id="SSF51126">
    <property type="entry name" value="Pectin lyase-like"/>
    <property type="match status" value="2"/>
</dbReference>
<evidence type="ECO:0000313" key="4">
    <source>
        <dbReference type="EMBL" id="VEP13445.1"/>
    </source>
</evidence>
<dbReference type="RefSeq" id="WP_144863087.1">
    <property type="nucleotide sequence ID" value="NZ_LR213767.1"/>
</dbReference>
<evidence type="ECO:0000259" key="3">
    <source>
        <dbReference type="SMART" id="SM00912"/>
    </source>
</evidence>
<dbReference type="NCBIfam" id="TIGR01901">
    <property type="entry name" value="adhes_NPXG"/>
    <property type="match status" value="1"/>
</dbReference>
<dbReference type="SMART" id="SM00912">
    <property type="entry name" value="Haemagg_act"/>
    <property type="match status" value="1"/>
</dbReference>
<protein>
    <submittedName>
        <fullName evidence="4">Putative Filamentous hemagglutinin family N-terminal domain</fullName>
    </submittedName>
</protein>
<dbReference type="Proteomes" id="UP000320055">
    <property type="component" value="Unassembled WGS sequence"/>
</dbReference>
<dbReference type="OrthoDB" id="502085at2"/>
<feature type="signal peptide" evidence="2">
    <location>
        <begin position="1"/>
        <end position="23"/>
    </location>
</feature>
<feature type="region of interest" description="Disordered" evidence="1">
    <location>
        <begin position="809"/>
        <end position="837"/>
    </location>
</feature>
<sequence length="881" mass="91356">MKPLSSLPFSVFFTLALPISAVAQVTVDNTTSTTITPTDTGVQIDNGNRAGDNLFHSFDQFSIPTGSEAFFNNANEIANIFSRVTGGNISNINGLIRANGSANLFLINPAGIIFGEGASLQLGGSFYGSTADSIIFPDGEFSATDLDNPPLITVNAPIGLNFRDEPGNIINRSVANNRGLSVAENQNMALIGGDIKLEGGIITTSGGNIELASIAENSVVGLEETDTNFSFQYDELSNFGNLELSQGSLINAGGENTGSVNLQGNQVSLIDNSRITSENSGSQPGKDITVNAFQLLIENNSQIITTTINDGNAGNINLNVEDSIEIVGTGFPQFEEIFVRSQLSQQFNLESLNSGTGIFSVTNGLGTAGASTLNTTNLKLQQGAVIGGGVFGGGNAEKLTINATESVEIDSSGIFNSLAFNSTGNGETSEINTMNLTMKNSGIITSSHQGAGTGGNIVINAVEEVNLLETLPGSLSPTGIFTSSFFGNGKTGNIEIETQKLSIFDGSQIASSSGAVFGGETPIDINIIDIGGPGGDINIIAFDSIHLSGFRPDNNNLSSVITSSTLTDSDAGDINIQTGNLMVSNDGGISAANRIDLGGIIAIGSGNAGSLEITADSIQLERGGISAATEAGSGGNIDLVVTENITLRDNSLISARAFNEADGGNLNIDTEFILAYPSRGDGNDILASAQQGQGGTIRIRAESLLGIQERAIFENNNTNDINASSGINGLDGTVSIETPETNSLQEILELSSNLVLADIVTTSNSCSPSDTEGISSLVVEGKGGIPAKPSELFTADAIIIDGELDTSNSSQINHNRHSNNSHLNPNHNPSKIEPVTYKDNGEPVYLAKGLIKQEDGSVILTAYPTADTQSRTPENPDGCSQ</sequence>
<dbReference type="Pfam" id="PF05860">
    <property type="entry name" value="TPS"/>
    <property type="match status" value="1"/>
</dbReference>
<keyword evidence="2" id="KW-0732">Signal</keyword>
<dbReference type="Gene3D" id="2.160.20.10">
    <property type="entry name" value="Single-stranded right-handed beta-helix, Pectin lyase-like"/>
    <property type="match status" value="2"/>
</dbReference>
<accession>A0A563VQ10</accession>
<name>A0A563VQ10_9CYAN</name>
<feature type="domain" description="Filamentous haemagglutinin FhaB/tRNA nuclease CdiA-like TPS" evidence="3">
    <location>
        <begin position="26"/>
        <end position="137"/>
    </location>
</feature>
<feature type="compositionally biased region" description="Low complexity" evidence="1">
    <location>
        <begin position="820"/>
        <end position="829"/>
    </location>
</feature>
<evidence type="ECO:0000313" key="5">
    <source>
        <dbReference type="Proteomes" id="UP000320055"/>
    </source>
</evidence>
<reference evidence="4 5" key="1">
    <citation type="submission" date="2019-01" db="EMBL/GenBank/DDBJ databases">
        <authorList>
            <person name="Brito A."/>
        </authorList>
    </citation>
    <scope>NUCLEOTIDE SEQUENCE [LARGE SCALE GENOMIC DNA]</scope>
    <source>
        <strain evidence="4">1</strain>
    </source>
</reference>
<feature type="chain" id="PRO_5022020585" evidence="2">
    <location>
        <begin position="24"/>
        <end position="881"/>
    </location>
</feature>
<organism evidence="4 5">
    <name type="scientific">Hyella patelloides LEGE 07179</name>
    <dbReference type="NCBI Taxonomy" id="945734"/>
    <lineage>
        <taxon>Bacteria</taxon>
        <taxon>Bacillati</taxon>
        <taxon>Cyanobacteriota</taxon>
        <taxon>Cyanophyceae</taxon>
        <taxon>Pleurocapsales</taxon>
        <taxon>Hyellaceae</taxon>
        <taxon>Hyella</taxon>
    </lineage>
</organism>
<dbReference type="InterPro" id="IPR012334">
    <property type="entry name" value="Pectin_lyas_fold"/>
</dbReference>